<keyword evidence="4" id="KW-0227">DNA damage</keyword>
<keyword evidence="6" id="KW-0234">DNA repair</keyword>
<dbReference type="GO" id="GO:0043590">
    <property type="term" value="C:bacterial nucleoid"/>
    <property type="evidence" value="ECO:0007669"/>
    <property type="project" value="TreeGrafter"/>
</dbReference>
<evidence type="ECO:0000313" key="9">
    <source>
        <dbReference type="EMBL" id="SUO94391.1"/>
    </source>
</evidence>
<dbReference type="PANTHER" id="PTHR33991:SF1">
    <property type="entry name" value="DNA REPAIR PROTEIN RECO"/>
    <property type="match status" value="1"/>
</dbReference>
<dbReference type="AlphaFoldDB" id="A0A380MRQ3"/>
<dbReference type="InterPro" id="IPR022572">
    <property type="entry name" value="DNA_rep/recomb_RecO_N"/>
</dbReference>
<dbReference type="PANTHER" id="PTHR33991">
    <property type="entry name" value="DNA REPAIR PROTEIN RECO"/>
    <property type="match status" value="1"/>
</dbReference>
<dbReference type="GO" id="GO:0006302">
    <property type="term" value="P:double-strand break repair"/>
    <property type="evidence" value="ECO:0007669"/>
    <property type="project" value="TreeGrafter"/>
</dbReference>
<dbReference type="SUPFAM" id="SSF50249">
    <property type="entry name" value="Nucleic acid-binding proteins"/>
    <property type="match status" value="1"/>
</dbReference>
<evidence type="ECO:0000256" key="1">
    <source>
        <dbReference type="ARBA" id="ARBA00003065"/>
    </source>
</evidence>
<dbReference type="Gene3D" id="2.40.50.140">
    <property type="entry name" value="Nucleic acid-binding proteins"/>
    <property type="match status" value="1"/>
</dbReference>
<evidence type="ECO:0000256" key="6">
    <source>
        <dbReference type="ARBA" id="ARBA00023204"/>
    </source>
</evidence>
<comment type="function">
    <text evidence="1">Involved in DNA repair and RecF pathway recombination.</text>
</comment>
<sequence>MLHLNCESAFVLRRMSYKENSYLVDLFTKNNGLQRAIVRIRKQKNYRYTENYAPFRELSITGIKRNELFVIQKSEILRYYQLNGKKWLSVSYLNELLLHHTKIDYADVELYHLYTQALQQPDTYRLRMIEWYLINELALIPERNHTASFYQLFQKNGWLVLQPALKGFTHELIVQIEARTLPLEHPQLKNYLQTILSFNSNAKQKTKTTAYALLQLLQPK</sequence>
<dbReference type="OrthoDB" id="9804792at2"/>
<gene>
    <name evidence="9" type="ORF">NCTC13337_00721</name>
</gene>
<evidence type="ECO:0000256" key="5">
    <source>
        <dbReference type="ARBA" id="ARBA00023172"/>
    </source>
</evidence>
<evidence type="ECO:0000313" key="10">
    <source>
        <dbReference type="Proteomes" id="UP000254601"/>
    </source>
</evidence>
<accession>A0A380MRQ3</accession>
<evidence type="ECO:0000256" key="7">
    <source>
        <dbReference type="ARBA" id="ARBA00033409"/>
    </source>
</evidence>
<dbReference type="InterPro" id="IPR042242">
    <property type="entry name" value="RecO_C"/>
</dbReference>
<keyword evidence="10" id="KW-1185">Reference proteome</keyword>
<name>A0A380MRQ3_9GAMM</name>
<protein>
    <recommendedName>
        <fullName evidence="3">DNA repair protein RecO</fullName>
    </recommendedName>
    <alternativeName>
        <fullName evidence="7">Recombination protein O</fullName>
    </alternativeName>
</protein>
<feature type="domain" description="DNA replication/recombination mediator RecO N-terminal" evidence="8">
    <location>
        <begin position="8"/>
        <end position="80"/>
    </location>
</feature>
<dbReference type="InterPro" id="IPR012340">
    <property type="entry name" value="NA-bd_OB-fold"/>
</dbReference>
<evidence type="ECO:0000256" key="3">
    <source>
        <dbReference type="ARBA" id="ARBA00021310"/>
    </source>
</evidence>
<reference evidence="9 10" key="1">
    <citation type="submission" date="2018-06" db="EMBL/GenBank/DDBJ databases">
        <authorList>
            <consortium name="Pathogen Informatics"/>
            <person name="Doyle S."/>
        </authorList>
    </citation>
    <scope>NUCLEOTIDE SEQUENCE [LARGE SCALE GENOMIC DNA]</scope>
    <source>
        <strain evidence="9 10">NCTC13337</strain>
    </source>
</reference>
<dbReference type="InterPro" id="IPR003717">
    <property type="entry name" value="RecO"/>
</dbReference>
<dbReference type="Proteomes" id="UP000254601">
    <property type="component" value="Unassembled WGS sequence"/>
</dbReference>
<evidence type="ECO:0000256" key="2">
    <source>
        <dbReference type="ARBA" id="ARBA00007452"/>
    </source>
</evidence>
<proteinExistence type="inferred from homology"/>
<comment type="similarity">
    <text evidence="2">Belongs to the RecO family.</text>
</comment>
<evidence type="ECO:0000259" key="8">
    <source>
        <dbReference type="Pfam" id="PF11967"/>
    </source>
</evidence>
<dbReference type="EMBL" id="UHIC01000001">
    <property type="protein sequence ID" value="SUO94391.1"/>
    <property type="molecule type" value="Genomic_DNA"/>
</dbReference>
<dbReference type="GO" id="GO:0006310">
    <property type="term" value="P:DNA recombination"/>
    <property type="evidence" value="ECO:0007669"/>
    <property type="project" value="UniProtKB-KW"/>
</dbReference>
<dbReference type="Pfam" id="PF11967">
    <property type="entry name" value="RecO_N"/>
    <property type="match status" value="1"/>
</dbReference>
<evidence type="ECO:0000256" key="4">
    <source>
        <dbReference type="ARBA" id="ARBA00022763"/>
    </source>
</evidence>
<organism evidence="9 10">
    <name type="scientific">Suttonella ornithocola</name>
    <dbReference type="NCBI Taxonomy" id="279832"/>
    <lineage>
        <taxon>Bacteria</taxon>
        <taxon>Pseudomonadati</taxon>
        <taxon>Pseudomonadota</taxon>
        <taxon>Gammaproteobacteria</taxon>
        <taxon>Cardiobacteriales</taxon>
        <taxon>Cardiobacteriaceae</taxon>
        <taxon>Suttonella</taxon>
    </lineage>
</organism>
<keyword evidence="5" id="KW-0233">DNA recombination</keyword>
<dbReference type="Gene3D" id="1.20.1440.120">
    <property type="entry name" value="Recombination protein O, C-terminal domain"/>
    <property type="match status" value="1"/>
</dbReference>